<dbReference type="Proteomes" id="UP000199155">
    <property type="component" value="Unassembled WGS sequence"/>
</dbReference>
<reference evidence="1 2" key="1">
    <citation type="submission" date="2016-10" db="EMBL/GenBank/DDBJ databases">
        <authorList>
            <person name="de Groot N.N."/>
        </authorList>
    </citation>
    <scope>NUCLEOTIDE SEQUENCE [LARGE SCALE GENOMIC DNA]</scope>
    <source>
        <strain evidence="1 2">CGMCC 4.5727</strain>
    </source>
</reference>
<keyword evidence="2" id="KW-1185">Reference proteome</keyword>
<dbReference type="RefSeq" id="WP_245769359.1">
    <property type="nucleotide sequence ID" value="NZ_FNFF01000005.1"/>
</dbReference>
<dbReference type="STRING" id="417292.SAMN05421806_105397"/>
<proteinExistence type="predicted"/>
<organism evidence="1 2">
    <name type="scientific">Streptomyces indicus</name>
    <dbReference type="NCBI Taxonomy" id="417292"/>
    <lineage>
        <taxon>Bacteria</taxon>
        <taxon>Bacillati</taxon>
        <taxon>Actinomycetota</taxon>
        <taxon>Actinomycetes</taxon>
        <taxon>Kitasatosporales</taxon>
        <taxon>Streptomycetaceae</taxon>
        <taxon>Streptomyces</taxon>
    </lineage>
</organism>
<sequence length="595" mass="62920">MGGSQDAWIRVPVGDGAERWVTRGRLHTVLLVVHNVTSATRLLDVLGLFDGDERVQVLATCTGSSAFTAGLDEMFAAAGVPVLPWDQALATPVDLAVSASFGGELPGIPGKLAILSHGVGYAKKLATPDTGHRTPDTGRPAAGLAGAPVFGLDPAWLLHEGRPFADALVLSHPEQLDRLHTTCPEAAGTAVLAGDPCFDRILAHRPLRARYRRALGVGTGQRLILLNSTWGTGSLAGDEHDLLPALLPRLATELPLDEYRLAAVLHPNIWYGHGPGQVRAWLDRAVRAGLTLIDPVDGWRQALIAADTVIGDHGSVSFYAAALGIPVLLGAGPLDAIDPRSPSAAFVREAPMLDLHAPLRPQLDGLRPPPTGPAHCTTSMPGESAARLRRLFHALMGLPEPAHPATLRRLPLPSYEPAEPTAPQRVFVRITAPGQVTVTRYADPVDEPEGEGEVFTAVHEDTRDLGSLDQAGLVFRAGPADDPRLGPPARWTAEVLERLPHCGLAVYTDAPHSAVARTREGALLRIGAEAPDHTAAPTRSEPHDRADADPVAYGCALYAWLAAGKAVDDLVAHGLRVRLGTRSHAVSVARVSFAG</sequence>
<accession>A0A1G9A6S7</accession>
<evidence type="ECO:0000313" key="2">
    <source>
        <dbReference type="Proteomes" id="UP000199155"/>
    </source>
</evidence>
<evidence type="ECO:0008006" key="3">
    <source>
        <dbReference type="Google" id="ProtNLM"/>
    </source>
</evidence>
<dbReference type="AlphaFoldDB" id="A0A1G9A6S7"/>
<evidence type="ECO:0000313" key="1">
    <source>
        <dbReference type="EMBL" id="SDK22998.1"/>
    </source>
</evidence>
<gene>
    <name evidence="1" type="ORF">SAMN05421806_105397</name>
</gene>
<dbReference type="EMBL" id="FNFF01000005">
    <property type="protein sequence ID" value="SDK22998.1"/>
    <property type="molecule type" value="Genomic_DNA"/>
</dbReference>
<dbReference type="SUPFAM" id="SSF53756">
    <property type="entry name" value="UDP-Glycosyltransferase/glycogen phosphorylase"/>
    <property type="match status" value="1"/>
</dbReference>
<name>A0A1G9A6S7_9ACTN</name>
<protein>
    <recommendedName>
        <fullName evidence="3">CDP-Glycerol:Poly(Glycerophosphate) glycerophosphotransferase</fullName>
    </recommendedName>
</protein>